<evidence type="ECO:0000256" key="4">
    <source>
        <dbReference type="ARBA" id="ARBA00022692"/>
    </source>
</evidence>
<keyword evidence="6 7" id="KW-0998">Cell outer membrane</keyword>
<dbReference type="Pfam" id="PF13620">
    <property type="entry name" value="CarboxypepD_reg"/>
    <property type="match status" value="1"/>
</dbReference>
<gene>
    <name evidence="10" type="ORF">JKG61_11760</name>
</gene>
<keyword evidence="4 7" id="KW-0812">Transmembrane</keyword>
<feature type="domain" description="TonB-dependent receptor plug" evidence="9">
    <location>
        <begin position="225"/>
        <end position="344"/>
    </location>
</feature>
<dbReference type="Gene3D" id="2.40.170.20">
    <property type="entry name" value="TonB-dependent receptor, beta-barrel domain"/>
    <property type="match status" value="1"/>
</dbReference>
<evidence type="ECO:0000256" key="6">
    <source>
        <dbReference type="ARBA" id="ARBA00023237"/>
    </source>
</evidence>
<keyword evidence="3 7" id="KW-1134">Transmembrane beta strand</keyword>
<comment type="caution">
    <text evidence="10">The sequence shown here is derived from an EMBL/GenBank/DDBJ whole genome shotgun (WGS) entry which is preliminary data.</text>
</comment>
<evidence type="ECO:0000256" key="3">
    <source>
        <dbReference type="ARBA" id="ARBA00022452"/>
    </source>
</evidence>
<dbReference type="SUPFAM" id="SSF56935">
    <property type="entry name" value="Porins"/>
    <property type="match status" value="1"/>
</dbReference>
<keyword evidence="2 7" id="KW-0813">Transport</keyword>
<dbReference type="NCBIfam" id="TIGR04056">
    <property type="entry name" value="OMP_RagA_SusC"/>
    <property type="match status" value="1"/>
</dbReference>
<feature type="domain" description="Secretin/TonB short N-terminal" evidence="8">
    <location>
        <begin position="67"/>
        <end position="118"/>
    </location>
</feature>
<dbReference type="InterPro" id="IPR036942">
    <property type="entry name" value="Beta-barrel_TonB_sf"/>
</dbReference>
<proteinExistence type="inferred from homology"/>
<dbReference type="Gene3D" id="2.60.40.1120">
    <property type="entry name" value="Carboxypeptidase-like, regulatory domain"/>
    <property type="match status" value="1"/>
</dbReference>
<dbReference type="InterPro" id="IPR012910">
    <property type="entry name" value="Plug_dom"/>
</dbReference>
<dbReference type="SUPFAM" id="SSF49464">
    <property type="entry name" value="Carboxypeptidase regulatory domain-like"/>
    <property type="match status" value="1"/>
</dbReference>
<sequence>MKFYFKSMSRPPAPMTKLIVAMKLTVILLTFNILSVTANTFAQHLSIRKKNASLVEVFKEIRKQSGYDFLYSDKLIKHAVPVSVDLQNSPITNVLKEVFSEQPFHYTIQGTTIVVKAKFPSIVQTTVDNNIQQKTVTGLVTDLSGSPLVGATVTARKSRVQSITDRRGQFTIILHEESDSLRITSLGYKPKTIFTTGARALHIKLESTDTKVQDVIVTGVYSRSKESFTGSATTYTGQELKAVANTNIIQSLKTLDPVFAVLENNQFGSDPNRLPDLEIRGKSSVVGLKEEFGVDPNQPLFVLDGFETSLRTVMDLDMERVASITILKDAASTAIYGSKAANGVVVIETKQPLPGQLRISYNSNFNISVPDFSSYNLMNAAEKLQFERLAGRYDFDYWEASNIAKWQLYNQRLEDVNKGFDTYWLNEPIRTGINQRQTIYAEGGDAHMRYGIGANYNGITGVMKNSKRNTFSGNVDLLYRKDKFQFSNKLTINHTNSSDPSVPFSAYSRANPYYKKTNDEGFVEKWLYNSTLEQVENPLWNASLNSRNQMQGNSINNNFAAEYSPLQSLRVRARLGVTKSIDETDSFTSPENSSYDKTDPLLRGSLTYKNNSSFQYEGELTTTYGTVLRDKHRINAVAGGRLSSMSSLLNGYTAQGFSKGDYVTAAFAKRFPENGRPAYSESTSRSNSAYLNTGYSFEDRYLMDVTYRLSGSSVFGSNKRYSNTWSTGLAWNMHHETFMKAVPWINLLKIRGSIGNPGNQNFNAYQTYTTYMFANSTTPYFGEAVSLIGLGNPDLKWQTTLDKNVGIDATFLSRKLNFNLDYFQKVTDPLLINVGVPSSLGVNTVLTNLGEQQSRGFNGTVTYSPIYDPVNRKIWSFRYNFRTEHSKIDKIGNALDKFNETGRNKNLNRYYDGANPDALWTVVSEGIDPSSGMEIFVNKNGIYTLDYNFEDEVQVGIGRPKIEGTFGTSFTYKGFSANIDFRYRYGGQAFNNALFNKVENITLSALRYNQDRRALYDRWQKPGDIAPFKGISLTNSTPMSSRFVQDDNSISLESFRVGYEFTGDWMKRSRIRSLRVNAYMNELFVISSIKTERGIDYPFARTVAFSTSISF</sequence>
<dbReference type="InterPro" id="IPR023996">
    <property type="entry name" value="TonB-dep_OMP_SusC/RagA"/>
</dbReference>
<dbReference type="PROSITE" id="PS52016">
    <property type="entry name" value="TONB_DEPENDENT_REC_3"/>
    <property type="match status" value="1"/>
</dbReference>
<keyword evidence="11" id="KW-1185">Reference proteome</keyword>
<evidence type="ECO:0000313" key="10">
    <source>
        <dbReference type="EMBL" id="MBL1409428.1"/>
    </source>
</evidence>
<dbReference type="Pfam" id="PF07660">
    <property type="entry name" value="STN"/>
    <property type="match status" value="1"/>
</dbReference>
<reference evidence="10 11" key="1">
    <citation type="submission" date="2021-01" db="EMBL/GenBank/DDBJ databases">
        <title>C459-1 draft genome sequence.</title>
        <authorList>
            <person name="Zhang X.-F."/>
        </authorList>
    </citation>
    <scope>NUCLEOTIDE SEQUENCE [LARGE SCALE GENOMIC DNA]</scope>
    <source>
        <strain evidence="11">C459-1</strain>
    </source>
</reference>
<dbReference type="EMBL" id="JAERTY010000005">
    <property type="protein sequence ID" value="MBL1409428.1"/>
    <property type="molecule type" value="Genomic_DNA"/>
</dbReference>
<accession>A0ABS1R438</accession>
<dbReference type="InterPro" id="IPR039426">
    <property type="entry name" value="TonB-dep_rcpt-like"/>
</dbReference>
<evidence type="ECO:0000259" key="8">
    <source>
        <dbReference type="Pfam" id="PF07660"/>
    </source>
</evidence>
<evidence type="ECO:0000256" key="1">
    <source>
        <dbReference type="ARBA" id="ARBA00004571"/>
    </source>
</evidence>
<evidence type="ECO:0000256" key="2">
    <source>
        <dbReference type="ARBA" id="ARBA00022448"/>
    </source>
</evidence>
<evidence type="ECO:0000313" key="11">
    <source>
        <dbReference type="Proteomes" id="UP000625283"/>
    </source>
</evidence>
<dbReference type="InterPro" id="IPR037066">
    <property type="entry name" value="Plug_dom_sf"/>
</dbReference>
<evidence type="ECO:0000256" key="7">
    <source>
        <dbReference type="PROSITE-ProRule" id="PRU01360"/>
    </source>
</evidence>
<dbReference type="RefSeq" id="WP_202103171.1">
    <property type="nucleotide sequence ID" value="NZ_JAERTY010000005.1"/>
</dbReference>
<evidence type="ECO:0000259" key="9">
    <source>
        <dbReference type="Pfam" id="PF07715"/>
    </source>
</evidence>
<name>A0ABS1R438_9SPHI</name>
<dbReference type="NCBIfam" id="TIGR04057">
    <property type="entry name" value="SusC_RagA_signa"/>
    <property type="match status" value="1"/>
</dbReference>
<dbReference type="InterPro" id="IPR023997">
    <property type="entry name" value="TonB-dep_OMP_SusC/RagA_CS"/>
</dbReference>
<protein>
    <submittedName>
        <fullName evidence="10">SusC/RagA family TonB-linked outer membrane protein</fullName>
    </submittedName>
</protein>
<keyword evidence="5 7" id="KW-0472">Membrane</keyword>
<organism evidence="10 11">
    <name type="scientific">Sphingobacterium faecale</name>
    <dbReference type="NCBI Taxonomy" id="2803775"/>
    <lineage>
        <taxon>Bacteria</taxon>
        <taxon>Pseudomonadati</taxon>
        <taxon>Bacteroidota</taxon>
        <taxon>Sphingobacteriia</taxon>
        <taxon>Sphingobacteriales</taxon>
        <taxon>Sphingobacteriaceae</taxon>
        <taxon>Sphingobacterium</taxon>
    </lineage>
</organism>
<comment type="subcellular location">
    <subcellularLocation>
        <location evidence="1 7">Cell outer membrane</location>
        <topology evidence="1 7">Multi-pass membrane protein</topology>
    </subcellularLocation>
</comment>
<dbReference type="Gene3D" id="2.170.130.10">
    <property type="entry name" value="TonB-dependent receptor, plug domain"/>
    <property type="match status" value="1"/>
</dbReference>
<dbReference type="InterPro" id="IPR008969">
    <property type="entry name" value="CarboxyPept-like_regulatory"/>
</dbReference>
<evidence type="ECO:0000256" key="5">
    <source>
        <dbReference type="ARBA" id="ARBA00023136"/>
    </source>
</evidence>
<dbReference type="InterPro" id="IPR011662">
    <property type="entry name" value="Secretin/TonB_short_N"/>
</dbReference>
<dbReference type="Proteomes" id="UP000625283">
    <property type="component" value="Unassembled WGS sequence"/>
</dbReference>
<dbReference type="Pfam" id="PF07715">
    <property type="entry name" value="Plug"/>
    <property type="match status" value="1"/>
</dbReference>
<comment type="similarity">
    <text evidence="7">Belongs to the TonB-dependent receptor family.</text>
</comment>